<sequence>MAGKLSDERLGAVTRPLKQDRILSPSTLLSPALSMTIMIQGGRSRIRSTIDEKDGSYNKNHLVLAFHKKSCLKLIETTLINKTNLL</sequence>
<protein>
    <submittedName>
        <fullName evidence="1">Uncharacterized protein</fullName>
    </submittedName>
</protein>
<evidence type="ECO:0000313" key="2">
    <source>
        <dbReference type="Proteomes" id="UP000037326"/>
    </source>
</evidence>
<name>A0A0K9F447_9BACI</name>
<dbReference type="AlphaFoldDB" id="A0A0K9F447"/>
<reference evidence="2" key="1">
    <citation type="submission" date="2015-07" db="EMBL/GenBank/DDBJ databases">
        <authorList>
            <consortium name="Consortium for Microbial Forensics and Genomics (microFORGE)"/>
            <person name="Knight B.M."/>
            <person name="Roberts D.P."/>
            <person name="Lin D."/>
            <person name="Hari K."/>
            <person name="Fletcher J."/>
            <person name="Melcher U."/>
            <person name="Blagden T."/>
            <person name="Winegar R.A."/>
        </authorList>
    </citation>
    <scope>NUCLEOTIDE SEQUENCE [LARGE SCALE GENOMIC DNA]</scope>
    <source>
        <strain evidence="2">DSM 23493</strain>
    </source>
</reference>
<dbReference type="Proteomes" id="UP000037326">
    <property type="component" value="Unassembled WGS sequence"/>
</dbReference>
<gene>
    <name evidence="1" type="ORF">ACZ11_19630</name>
</gene>
<proteinExistence type="predicted"/>
<accession>A0A0K9F447</accession>
<comment type="caution">
    <text evidence="1">The sequence shown here is derived from an EMBL/GenBank/DDBJ whole genome shotgun (WGS) entry which is preliminary data.</text>
</comment>
<organism evidence="1 2">
    <name type="scientific">Lysinibacillus xylanilyticus</name>
    <dbReference type="NCBI Taxonomy" id="582475"/>
    <lineage>
        <taxon>Bacteria</taxon>
        <taxon>Bacillati</taxon>
        <taxon>Bacillota</taxon>
        <taxon>Bacilli</taxon>
        <taxon>Bacillales</taxon>
        <taxon>Bacillaceae</taxon>
        <taxon>Lysinibacillus</taxon>
    </lineage>
</organism>
<evidence type="ECO:0000313" key="1">
    <source>
        <dbReference type="EMBL" id="KMY29315.1"/>
    </source>
</evidence>
<dbReference type="EMBL" id="LFXJ01000010">
    <property type="protein sequence ID" value="KMY29315.1"/>
    <property type="molecule type" value="Genomic_DNA"/>
</dbReference>